<proteinExistence type="predicted"/>
<feature type="compositionally biased region" description="Polar residues" evidence="1">
    <location>
        <begin position="47"/>
        <end position="81"/>
    </location>
</feature>
<comment type="caution">
    <text evidence="2">The sequence shown here is derived from an EMBL/GenBank/DDBJ whole genome shotgun (WGS) entry which is preliminary data.</text>
</comment>
<dbReference type="Proteomes" id="UP000799772">
    <property type="component" value="Unassembled WGS sequence"/>
</dbReference>
<evidence type="ECO:0000256" key="1">
    <source>
        <dbReference type="SAM" id="MobiDB-lite"/>
    </source>
</evidence>
<gene>
    <name evidence="2" type="ORF">NA57DRAFT_62390</name>
</gene>
<dbReference type="PANTHER" id="PTHR37540:SF5">
    <property type="entry name" value="TRANSCRIPTION FACTOR DOMAIN-CONTAINING PROTEIN"/>
    <property type="match status" value="1"/>
</dbReference>
<dbReference type="AlphaFoldDB" id="A0A9P4I4E8"/>
<accession>A0A9P4I4E8</accession>
<dbReference type="OrthoDB" id="4159781at2759"/>
<organism evidence="2 3">
    <name type="scientific">Rhizodiscina lignyota</name>
    <dbReference type="NCBI Taxonomy" id="1504668"/>
    <lineage>
        <taxon>Eukaryota</taxon>
        <taxon>Fungi</taxon>
        <taxon>Dikarya</taxon>
        <taxon>Ascomycota</taxon>
        <taxon>Pezizomycotina</taxon>
        <taxon>Dothideomycetes</taxon>
        <taxon>Pleosporomycetidae</taxon>
        <taxon>Aulographales</taxon>
        <taxon>Rhizodiscinaceae</taxon>
        <taxon>Rhizodiscina</taxon>
    </lineage>
</organism>
<evidence type="ECO:0000313" key="2">
    <source>
        <dbReference type="EMBL" id="KAF2092520.1"/>
    </source>
</evidence>
<evidence type="ECO:0008006" key="4">
    <source>
        <dbReference type="Google" id="ProtNLM"/>
    </source>
</evidence>
<dbReference type="EMBL" id="ML978145">
    <property type="protein sequence ID" value="KAF2092520.1"/>
    <property type="molecule type" value="Genomic_DNA"/>
</dbReference>
<feature type="region of interest" description="Disordered" evidence="1">
    <location>
        <begin position="1"/>
        <end position="81"/>
    </location>
</feature>
<dbReference type="PANTHER" id="PTHR37540">
    <property type="entry name" value="TRANSCRIPTION FACTOR (ACR-2), PUTATIVE-RELATED-RELATED"/>
    <property type="match status" value="1"/>
</dbReference>
<dbReference type="Pfam" id="PF11951">
    <property type="entry name" value="Fungal_trans_2"/>
    <property type="match status" value="1"/>
</dbReference>
<dbReference type="InterPro" id="IPR021858">
    <property type="entry name" value="Fun_TF"/>
</dbReference>
<keyword evidence="3" id="KW-1185">Reference proteome</keyword>
<protein>
    <recommendedName>
        <fullName evidence="4">Transcription factor domain-containing protein</fullName>
    </recommendedName>
</protein>
<sequence>MPPKERNFEFLNVEPDAQSQDERRRQVSAIRSSAMRAYRRHQRLEQSRQYTQGGRQESSIPEASASRSQQQETPAYSTGGSIYSTGVTQGTYIASVDPFQSASTQLPDEQHHYLLNHWSSVIATTLLPIDADQSQNPMATPFLRYALQNPTLFWATCAHSSMHLDFLYSNPQFSDLTLRLKGQAIEALNRSIASESGMDDIAIASVLVLTANCFLTGDVEELRVHRSGLEKLIALRGGLDEPGLNGILQTAAEWQV</sequence>
<evidence type="ECO:0000313" key="3">
    <source>
        <dbReference type="Proteomes" id="UP000799772"/>
    </source>
</evidence>
<reference evidence="2" key="1">
    <citation type="journal article" date="2020" name="Stud. Mycol.">
        <title>101 Dothideomycetes genomes: a test case for predicting lifestyles and emergence of pathogens.</title>
        <authorList>
            <person name="Haridas S."/>
            <person name="Albert R."/>
            <person name="Binder M."/>
            <person name="Bloem J."/>
            <person name="Labutti K."/>
            <person name="Salamov A."/>
            <person name="Andreopoulos B."/>
            <person name="Baker S."/>
            <person name="Barry K."/>
            <person name="Bills G."/>
            <person name="Bluhm B."/>
            <person name="Cannon C."/>
            <person name="Castanera R."/>
            <person name="Culley D."/>
            <person name="Daum C."/>
            <person name="Ezra D."/>
            <person name="Gonzalez J."/>
            <person name="Henrissat B."/>
            <person name="Kuo A."/>
            <person name="Liang C."/>
            <person name="Lipzen A."/>
            <person name="Lutzoni F."/>
            <person name="Magnuson J."/>
            <person name="Mondo S."/>
            <person name="Nolan M."/>
            <person name="Ohm R."/>
            <person name="Pangilinan J."/>
            <person name="Park H.-J."/>
            <person name="Ramirez L."/>
            <person name="Alfaro M."/>
            <person name="Sun H."/>
            <person name="Tritt A."/>
            <person name="Yoshinaga Y."/>
            <person name="Zwiers L.-H."/>
            <person name="Turgeon B."/>
            <person name="Goodwin S."/>
            <person name="Spatafora J."/>
            <person name="Crous P."/>
            <person name="Grigoriev I."/>
        </authorList>
    </citation>
    <scope>NUCLEOTIDE SEQUENCE</scope>
    <source>
        <strain evidence="2">CBS 133067</strain>
    </source>
</reference>
<name>A0A9P4I4E8_9PEZI</name>